<dbReference type="OrthoDB" id="9879447at2"/>
<dbReference type="AlphaFoldDB" id="A0A1H7NU55"/>
<evidence type="ECO:0000313" key="1">
    <source>
        <dbReference type="EMBL" id="SEL27012.1"/>
    </source>
</evidence>
<keyword evidence="2" id="KW-1185">Reference proteome</keyword>
<name>A0A1H7NU55_9PROT</name>
<organism evidence="1 2">
    <name type="scientific">Nitrosovibrio tenuis</name>
    <dbReference type="NCBI Taxonomy" id="1233"/>
    <lineage>
        <taxon>Bacteria</taxon>
        <taxon>Pseudomonadati</taxon>
        <taxon>Pseudomonadota</taxon>
        <taxon>Betaproteobacteria</taxon>
        <taxon>Nitrosomonadales</taxon>
        <taxon>Nitrosomonadaceae</taxon>
        <taxon>Nitrosovibrio</taxon>
    </lineage>
</organism>
<sequence length="79" mass="9199">MKFQWLKDDLKDNHLLCIATNRSLFFRGTLSPEFEGKRLWQPFPKGEPQEVHGDLVSAQRRCEVLAEELGETLVAQWVD</sequence>
<accession>A0A1H7NU55</accession>
<proteinExistence type="predicted"/>
<reference evidence="1 2" key="1">
    <citation type="submission" date="2016-10" db="EMBL/GenBank/DDBJ databases">
        <authorList>
            <person name="de Groot N.N."/>
        </authorList>
    </citation>
    <scope>NUCLEOTIDE SEQUENCE [LARGE SCALE GENOMIC DNA]</scope>
    <source>
        <strain evidence="1 2">Nv1</strain>
    </source>
</reference>
<dbReference type="EMBL" id="FOBH01000007">
    <property type="protein sequence ID" value="SEL27012.1"/>
    <property type="molecule type" value="Genomic_DNA"/>
</dbReference>
<protein>
    <submittedName>
        <fullName evidence="1">Uncharacterized protein</fullName>
    </submittedName>
</protein>
<dbReference type="Proteomes" id="UP000198620">
    <property type="component" value="Unassembled WGS sequence"/>
</dbReference>
<evidence type="ECO:0000313" key="2">
    <source>
        <dbReference type="Proteomes" id="UP000198620"/>
    </source>
</evidence>
<gene>
    <name evidence="1" type="ORF">SAMN05216387_107138</name>
</gene>